<name>A0A0R3UNE4_MESCO</name>
<sequence length="112" mass="12224">MVFSSAQQTCTASGYGESGELSPGKTDGYGPYPAHLRQNNAVSSVNRALATSEEDGEQGEIITHDALAKQMHFTADCLRLYPLHHTTGCPNVGRVNETTEWERRGKTKAKAW</sequence>
<reference evidence="4" key="1">
    <citation type="submission" date="2017-02" db="UniProtKB">
        <authorList>
            <consortium name="WormBaseParasite"/>
        </authorList>
    </citation>
    <scope>IDENTIFICATION</scope>
</reference>
<evidence type="ECO:0000313" key="4">
    <source>
        <dbReference type="WBParaSite" id="MCOS_0000931701-mRNA-1"/>
    </source>
</evidence>
<evidence type="ECO:0000313" key="2">
    <source>
        <dbReference type="EMBL" id="VDD83315.1"/>
    </source>
</evidence>
<dbReference type="WBParaSite" id="MCOS_0000931701-mRNA-1">
    <property type="protein sequence ID" value="MCOS_0000931701-mRNA-1"/>
    <property type="gene ID" value="MCOS_0000931701"/>
</dbReference>
<organism evidence="4">
    <name type="scientific">Mesocestoides corti</name>
    <name type="common">Flatworm</name>
    <dbReference type="NCBI Taxonomy" id="53468"/>
    <lineage>
        <taxon>Eukaryota</taxon>
        <taxon>Metazoa</taxon>
        <taxon>Spiralia</taxon>
        <taxon>Lophotrochozoa</taxon>
        <taxon>Platyhelminthes</taxon>
        <taxon>Cestoda</taxon>
        <taxon>Eucestoda</taxon>
        <taxon>Cyclophyllidea</taxon>
        <taxon>Mesocestoididae</taxon>
        <taxon>Mesocestoides</taxon>
    </lineage>
</organism>
<protein>
    <submittedName>
        <fullName evidence="2 4">Uncharacterized protein</fullName>
    </submittedName>
</protein>
<evidence type="ECO:0000256" key="1">
    <source>
        <dbReference type="SAM" id="MobiDB-lite"/>
    </source>
</evidence>
<feature type="region of interest" description="Disordered" evidence="1">
    <location>
        <begin position="1"/>
        <end position="36"/>
    </location>
</feature>
<evidence type="ECO:0000313" key="3">
    <source>
        <dbReference type="Proteomes" id="UP000267029"/>
    </source>
</evidence>
<dbReference type="Proteomes" id="UP000267029">
    <property type="component" value="Unassembled WGS sequence"/>
</dbReference>
<proteinExistence type="predicted"/>
<gene>
    <name evidence="2" type="ORF">MCOS_LOCUS9318</name>
</gene>
<feature type="compositionally biased region" description="Polar residues" evidence="1">
    <location>
        <begin position="1"/>
        <end position="12"/>
    </location>
</feature>
<dbReference type="AlphaFoldDB" id="A0A0R3UNE4"/>
<dbReference type="EMBL" id="UXSR01005691">
    <property type="protein sequence ID" value="VDD83315.1"/>
    <property type="molecule type" value="Genomic_DNA"/>
</dbReference>
<keyword evidence="3" id="KW-1185">Reference proteome</keyword>
<reference evidence="2 3" key="2">
    <citation type="submission" date="2018-10" db="EMBL/GenBank/DDBJ databases">
        <authorList>
            <consortium name="Pathogen Informatics"/>
        </authorList>
    </citation>
    <scope>NUCLEOTIDE SEQUENCE [LARGE SCALE GENOMIC DNA]</scope>
</reference>
<accession>A0A0R3UNE4</accession>